<evidence type="ECO:0000313" key="3">
    <source>
        <dbReference type="EMBL" id="CAD9612962.1"/>
    </source>
</evidence>
<evidence type="ECO:0000256" key="1">
    <source>
        <dbReference type="SAM" id="MobiDB-lite"/>
    </source>
</evidence>
<feature type="compositionally biased region" description="Low complexity" evidence="1">
    <location>
        <begin position="288"/>
        <end position="299"/>
    </location>
</feature>
<organism evidence="3">
    <name type="scientific">Leptocylindrus danicus</name>
    <dbReference type="NCBI Taxonomy" id="163516"/>
    <lineage>
        <taxon>Eukaryota</taxon>
        <taxon>Sar</taxon>
        <taxon>Stramenopiles</taxon>
        <taxon>Ochrophyta</taxon>
        <taxon>Bacillariophyta</taxon>
        <taxon>Coscinodiscophyceae</taxon>
        <taxon>Chaetocerotophycidae</taxon>
        <taxon>Leptocylindrales</taxon>
        <taxon>Leptocylindraceae</taxon>
        <taxon>Leptocylindrus</taxon>
    </lineage>
</organism>
<evidence type="ECO:0000256" key="2">
    <source>
        <dbReference type="SAM" id="Phobius"/>
    </source>
</evidence>
<gene>
    <name evidence="3" type="ORF">LDAN0321_LOCUS20629</name>
</gene>
<protein>
    <submittedName>
        <fullName evidence="3">Uncharacterized protein</fullName>
    </submittedName>
</protein>
<feature type="compositionally biased region" description="Basic residues" evidence="1">
    <location>
        <begin position="300"/>
        <end position="329"/>
    </location>
</feature>
<feature type="region of interest" description="Disordered" evidence="1">
    <location>
        <begin position="1"/>
        <end position="99"/>
    </location>
</feature>
<keyword evidence="2" id="KW-0472">Membrane</keyword>
<proteinExistence type="predicted"/>
<keyword evidence="2" id="KW-0812">Transmembrane</keyword>
<dbReference type="AlphaFoldDB" id="A0A7S2PRM2"/>
<feature type="compositionally biased region" description="Basic residues" evidence="1">
    <location>
        <begin position="276"/>
        <end position="287"/>
    </location>
</feature>
<feature type="compositionally biased region" description="Basic and acidic residues" evidence="1">
    <location>
        <begin position="350"/>
        <end position="360"/>
    </location>
</feature>
<sequence length="368" mass="39749">MESNPSQSPTATDTVTPTREPSLLASANPSAVSSTEPSLRPSARPSPSPTRFPTTKPVMPSTLPSMTPIVGSISAPTTSTVFPSIEPPEPETRPSNYPYPSLTPSYLPTDPINIDDILSQVAGYEQVEKREIDMFQGLAILGGFIVIIAVITLLLRKTFCHEDFVIPSSKNPFSWSSSSDDDESSCSSGSNSASYNVQDYIDLVEGQDFVVSTAESSYGASYSSSDARAPVSTIHVKDPSAKDGSYRGSKAGSTRKSKIQTLLQSMDSKDRERSLKSKRSSSLKKSRSGSGLSVGSLRSHSSHRSRSSHRSSSSHRSTRSSKNKSARRRWISEAHPSSLSHEISSDIDSIDTRDTERITNERSTCCGL</sequence>
<keyword evidence="2" id="KW-1133">Transmembrane helix</keyword>
<feature type="compositionally biased region" description="Polar residues" evidence="1">
    <location>
        <begin position="1"/>
        <end position="36"/>
    </location>
</feature>
<feature type="compositionally biased region" description="Basic and acidic residues" evidence="1">
    <location>
        <begin position="235"/>
        <end position="245"/>
    </location>
</feature>
<feature type="compositionally biased region" description="Low complexity" evidence="1">
    <location>
        <begin position="220"/>
        <end position="229"/>
    </location>
</feature>
<accession>A0A7S2PRM2</accession>
<name>A0A7S2PRM2_9STRA</name>
<reference evidence="3" key="1">
    <citation type="submission" date="2021-01" db="EMBL/GenBank/DDBJ databases">
        <authorList>
            <person name="Corre E."/>
            <person name="Pelletier E."/>
            <person name="Niang G."/>
            <person name="Scheremetjew M."/>
            <person name="Finn R."/>
            <person name="Kale V."/>
            <person name="Holt S."/>
            <person name="Cochrane G."/>
            <person name="Meng A."/>
            <person name="Brown T."/>
            <person name="Cohen L."/>
        </authorList>
    </citation>
    <scope>NUCLEOTIDE SEQUENCE</scope>
    <source>
        <strain evidence="3">B650</strain>
    </source>
</reference>
<feature type="region of interest" description="Disordered" evidence="1">
    <location>
        <begin position="220"/>
        <end position="368"/>
    </location>
</feature>
<dbReference type="EMBL" id="HBGY01032939">
    <property type="protein sequence ID" value="CAD9612962.1"/>
    <property type="molecule type" value="Transcribed_RNA"/>
</dbReference>
<feature type="transmembrane region" description="Helical" evidence="2">
    <location>
        <begin position="138"/>
        <end position="155"/>
    </location>
</feature>